<evidence type="ECO:0000259" key="2">
    <source>
        <dbReference type="Pfam" id="PF24845"/>
    </source>
</evidence>
<evidence type="ECO:0000313" key="4">
    <source>
        <dbReference type="Proteomes" id="UP000242519"/>
    </source>
</evidence>
<name>A0A218ZAT9_9HELO</name>
<dbReference type="PANTHER" id="PTHR39477">
    <property type="entry name" value="CHROMOSOME 8, WHOLE GENOME SHOTGUN SEQUENCE"/>
    <property type="match status" value="1"/>
</dbReference>
<dbReference type="EMBL" id="MZNU01000108">
    <property type="protein sequence ID" value="OWP04395.1"/>
    <property type="molecule type" value="Genomic_DNA"/>
</dbReference>
<accession>A0A218ZAT9</accession>
<organism evidence="3 4">
    <name type="scientific">Diplocarpon coronariae</name>
    <dbReference type="NCBI Taxonomy" id="2795749"/>
    <lineage>
        <taxon>Eukaryota</taxon>
        <taxon>Fungi</taxon>
        <taxon>Dikarya</taxon>
        <taxon>Ascomycota</taxon>
        <taxon>Pezizomycotina</taxon>
        <taxon>Leotiomycetes</taxon>
        <taxon>Helotiales</taxon>
        <taxon>Drepanopezizaceae</taxon>
        <taxon>Diplocarpon</taxon>
    </lineage>
</organism>
<gene>
    <name evidence="3" type="ORF">B2J93_7938</name>
</gene>
<dbReference type="PANTHER" id="PTHR39477:SF1">
    <property type="entry name" value="BETA-FLANKING PROTEIN"/>
    <property type="match status" value="1"/>
</dbReference>
<sequence>MSARDYYDGDHQERGDNCSGESREDGDGEGRSNDAGYGGRDNDGGYGGRDNQEGRGRRRQDGAYGAGRENEYSAQPVDDVEERRHNNYGGGGGYANPDDDDLSGAAKHAERHAGSSGDLSIFSSVLSSLGQKKQDIGNSNLNEQDAVQSHQQYFGSGSSGQQANSSSMGSAAAMQALKYFTGGGSGTSQQGNSQNAFIGMAMAEASKLFDNQSSQGNTSNSSKESTIQQAGEMALKMYLKSNSGVSGGGASGLLGLASKFM</sequence>
<reference evidence="3 4" key="1">
    <citation type="submission" date="2017-04" db="EMBL/GenBank/DDBJ databases">
        <title>Draft genome sequence of Marssonina coronaria NL1: causal agent of apple blotch.</title>
        <authorList>
            <person name="Cheng Q."/>
        </authorList>
    </citation>
    <scope>NUCLEOTIDE SEQUENCE [LARGE SCALE GENOMIC DNA]</scope>
    <source>
        <strain evidence="3 4">NL1</strain>
    </source>
</reference>
<feature type="region of interest" description="Disordered" evidence="1">
    <location>
        <begin position="1"/>
        <end position="116"/>
    </location>
</feature>
<evidence type="ECO:0000256" key="1">
    <source>
        <dbReference type="SAM" id="MobiDB-lite"/>
    </source>
</evidence>
<dbReference type="OrthoDB" id="2290255at2759"/>
<feature type="domain" description="DUF7721" evidence="2">
    <location>
        <begin position="101"/>
        <end position="184"/>
    </location>
</feature>
<dbReference type="Pfam" id="PF24845">
    <property type="entry name" value="DUF7721"/>
    <property type="match status" value="1"/>
</dbReference>
<evidence type="ECO:0000313" key="3">
    <source>
        <dbReference type="EMBL" id="OWP04395.1"/>
    </source>
</evidence>
<feature type="compositionally biased region" description="Basic and acidic residues" evidence="1">
    <location>
        <begin position="50"/>
        <end position="61"/>
    </location>
</feature>
<feature type="compositionally biased region" description="Basic and acidic residues" evidence="1">
    <location>
        <begin position="1"/>
        <end position="32"/>
    </location>
</feature>
<feature type="compositionally biased region" description="Gly residues" evidence="1">
    <location>
        <begin position="36"/>
        <end position="48"/>
    </location>
</feature>
<dbReference type="InParanoid" id="A0A218ZAT9"/>
<dbReference type="Proteomes" id="UP000242519">
    <property type="component" value="Unassembled WGS sequence"/>
</dbReference>
<proteinExistence type="predicted"/>
<comment type="caution">
    <text evidence="3">The sequence shown here is derived from an EMBL/GenBank/DDBJ whole genome shotgun (WGS) entry which is preliminary data.</text>
</comment>
<keyword evidence="4" id="KW-1185">Reference proteome</keyword>
<dbReference type="InterPro" id="IPR056138">
    <property type="entry name" value="DUF7721"/>
</dbReference>
<dbReference type="AlphaFoldDB" id="A0A218ZAT9"/>
<dbReference type="STRING" id="503106.A0A218ZAT9"/>
<protein>
    <recommendedName>
        <fullName evidence="2">DUF7721 domain-containing protein</fullName>
    </recommendedName>
</protein>